<sequence>MEGWVVGINDAKESFISTQSDSLQKGPWCVFDGEQRCQPSGSGNRDEDLCPELQRRLQGLQSHKPASGQGLERLAVTFAKALDGCAMTLPGKKELEEKDHPQLAPHPPKWTFLRKIPPVPRLKKECQVEARHFLQQVWS</sequence>
<accession>A0A6B0RR56</accession>
<dbReference type="Proteomes" id="UP000322234">
    <property type="component" value="Unassembled WGS sequence"/>
</dbReference>
<comment type="caution">
    <text evidence="1">The sequence shown here is derived from an EMBL/GenBank/DDBJ whole genome shotgun (WGS) entry which is preliminary data.</text>
</comment>
<reference evidence="1" key="1">
    <citation type="submission" date="2019-10" db="EMBL/GenBank/DDBJ databases">
        <title>The sequence and de novo assembly of the wild yak genome.</title>
        <authorList>
            <person name="Liu Y."/>
        </authorList>
    </citation>
    <scope>NUCLEOTIDE SEQUENCE [LARGE SCALE GENOMIC DNA]</scope>
    <source>
        <strain evidence="1">WY2019</strain>
    </source>
</reference>
<organism evidence="1 2">
    <name type="scientific">Bos mutus</name>
    <name type="common">wild yak</name>
    <dbReference type="NCBI Taxonomy" id="72004"/>
    <lineage>
        <taxon>Eukaryota</taxon>
        <taxon>Metazoa</taxon>
        <taxon>Chordata</taxon>
        <taxon>Craniata</taxon>
        <taxon>Vertebrata</taxon>
        <taxon>Euteleostomi</taxon>
        <taxon>Mammalia</taxon>
        <taxon>Eutheria</taxon>
        <taxon>Laurasiatheria</taxon>
        <taxon>Artiodactyla</taxon>
        <taxon>Ruminantia</taxon>
        <taxon>Pecora</taxon>
        <taxon>Bovidae</taxon>
        <taxon>Bovinae</taxon>
        <taxon>Bos</taxon>
    </lineage>
</organism>
<gene>
    <name evidence="1" type="ORF">E5288_WYG016136</name>
</gene>
<evidence type="ECO:0000313" key="1">
    <source>
        <dbReference type="EMBL" id="MXQ90524.1"/>
    </source>
</evidence>
<dbReference type="AlphaFoldDB" id="A0A6B0RR56"/>
<evidence type="ECO:0000313" key="2">
    <source>
        <dbReference type="Proteomes" id="UP000322234"/>
    </source>
</evidence>
<proteinExistence type="predicted"/>
<name>A0A6B0RR56_9CETA</name>
<keyword evidence="2" id="KW-1185">Reference proteome</keyword>
<protein>
    <submittedName>
        <fullName evidence="1">Uncharacterized protein</fullName>
    </submittedName>
</protein>
<dbReference type="EMBL" id="VBQZ03000064">
    <property type="protein sequence ID" value="MXQ90524.1"/>
    <property type="molecule type" value="Genomic_DNA"/>
</dbReference>